<comment type="caution">
    <text evidence="1">The sequence shown here is derived from an EMBL/GenBank/DDBJ whole genome shotgun (WGS) entry which is preliminary data.</text>
</comment>
<organism evidence="1 2">
    <name type="scientific">Kribbella caucasensis</name>
    <dbReference type="NCBI Taxonomy" id="2512215"/>
    <lineage>
        <taxon>Bacteria</taxon>
        <taxon>Bacillati</taxon>
        <taxon>Actinomycetota</taxon>
        <taxon>Actinomycetes</taxon>
        <taxon>Propionibacteriales</taxon>
        <taxon>Kribbellaceae</taxon>
        <taxon>Kribbella</taxon>
    </lineage>
</organism>
<proteinExistence type="predicted"/>
<dbReference type="InterPro" id="IPR015057">
    <property type="entry name" value="Rv2632c-like"/>
</dbReference>
<evidence type="ECO:0000313" key="2">
    <source>
        <dbReference type="Proteomes" id="UP000295388"/>
    </source>
</evidence>
<dbReference type="OrthoDB" id="4828144at2"/>
<dbReference type="AlphaFoldDB" id="A0A4R6KIB6"/>
<keyword evidence="2" id="KW-1185">Reference proteome</keyword>
<dbReference type="RefSeq" id="WP_133800463.1">
    <property type="nucleotide sequence ID" value="NZ_SNWQ01000006.1"/>
</dbReference>
<sequence>MPVTKSWTVELRITEEDQQTTAEARLTIDDLEAVMGHGSARRSTADSNVPVIGDELAVARALSNLSHHLLDTAVQKLEGT</sequence>
<dbReference type="EMBL" id="SNWQ01000006">
    <property type="protein sequence ID" value="TDO49065.1"/>
    <property type="molecule type" value="Genomic_DNA"/>
</dbReference>
<dbReference type="InterPro" id="IPR038070">
    <property type="entry name" value="Rv2632c-like_sf"/>
</dbReference>
<protein>
    <submittedName>
        <fullName evidence="1">Uncharacterized protein DUF1876</fullName>
    </submittedName>
</protein>
<name>A0A4R6KIB6_9ACTN</name>
<reference evidence="1 2" key="1">
    <citation type="submission" date="2019-03" db="EMBL/GenBank/DDBJ databases">
        <title>Genomic Encyclopedia of Type Strains, Phase III (KMG-III): the genomes of soil and plant-associated and newly described type strains.</title>
        <authorList>
            <person name="Whitman W."/>
        </authorList>
    </citation>
    <scope>NUCLEOTIDE SEQUENCE [LARGE SCALE GENOMIC DNA]</scope>
    <source>
        <strain evidence="1 2">VKM Ac-2527</strain>
    </source>
</reference>
<dbReference type="Gene3D" id="3.30.160.240">
    <property type="entry name" value="Rv1738"/>
    <property type="match status" value="1"/>
</dbReference>
<accession>A0A4R6KIB6</accession>
<dbReference type="SUPFAM" id="SSF143212">
    <property type="entry name" value="Rv2632c-like"/>
    <property type="match status" value="1"/>
</dbReference>
<evidence type="ECO:0000313" key="1">
    <source>
        <dbReference type="EMBL" id="TDO49065.1"/>
    </source>
</evidence>
<dbReference type="Proteomes" id="UP000295388">
    <property type="component" value="Unassembled WGS sequence"/>
</dbReference>
<dbReference type="Pfam" id="PF08962">
    <property type="entry name" value="Rv2632c-like"/>
    <property type="match status" value="1"/>
</dbReference>
<gene>
    <name evidence="1" type="ORF">EV643_10634</name>
</gene>